<name>A0ABN2HV08_9ACTN</name>
<keyword evidence="2" id="KW-1185">Reference proteome</keyword>
<comment type="caution">
    <text evidence="1">The sequence shown here is derived from an EMBL/GenBank/DDBJ whole genome shotgun (WGS) entry which is preliminary data.</text>
</comment>
<evidence type="ECO:0000313" key="2">
    <source>
        <dbReference type="Proteomes" id="UP001500064"/>
    </source>
</evidence>
<gene>
    <name evidence="1" type="ORF">GCM10009733_107220</name>
</gene>
<sequence>MRRRVRDGTGFRQAPPERFLVALAVLSLLSDPGLLGLPELEVTGLTAEDAHVLLTSVTHVQIDQHVRDRFVAETRGNPLALLELPRDLAVTRMAGGYRVLDADTLPGRIEQSFLARIEDRLGPSRRRLRRA</sequence>
<organism evidence="1 2">
    <name type="scientific">Nonomuraea maheshkhaliensis</name>
    <dbReference type="NCBI Taxonomy" id="419590"/>
    <lineage>
        <taxon>Bacteria</taxon>
        <taxon>Bacillati</taxon>
        <taxon>Actinomycetota</taxon>
        <taxon>Actinomycetes</taxon>
        <taxon>Streptosporangiales</taxon>
        <taxon>Streptosporangiaceae</taxon>
        <taxon>Nonomuraea</taxon>
    </lineage>
</organism>
<reference evidence="2" key="1">
    <citation type="journal article" date="2019" name="Int. J. Syst. Evol. Microbiol.">
        <title>The Global Catalogue of Microorganisms (GCM) 10K type strain sequencing project: providing services to taxonomists for standard genome sequencing and annotation.</title>
        <authorList>
            <consortium name="The Broad Institute Genomics Platform"/>
            <consortium name="The Broad Institute Genome Sequencing Center for Infectious Disease"/>
            <person name="Wu L."/>
            <person name="Ma J."/>
        </authorList>
    </citation>
    <scope>NUCLEOTIDE SEQUENCE [LARGE SCALE GENOMIC DNA]</scope>
    <source>
        <strain evidence="2">JCM 13929</strain>
    </source>
</reference>
<accession>A0ABN2HV08</accession>
<protein>
    <submittedName>
        <fullName evidence="1">Uncharacterized protein</fullName>
    </submittedName>
</protein>
<proteinExistence type="predicted"/>
<dbReference type="EMBL" id="BAAAMU010000196">
    <property type="protein sequence ID" value="GAA1693948.1"/>
    <property type="molecule type" value="Genomic_DNA"/>
</dbReference>
<evidence type="ECO:0000313" key="1">
    <source>
        <dbReference type="EMBL" id="GAA1693948.1"/>
    </source>
</evidence>
<dbReference type="Proteomes" id="UP001500064">
    <property type="component" value="Unassembled WGS sequence"/>
</dbReference>
<dbReference type="RefSeq" id="WP_346115044.1">
    <property type="nucleotide sequence ID" value="NZ_BAAAMU010000196.1"/>
</dbReference>